<proteinExistence type="predicted"/>
<reference evidence="2 3" key="1">
    <citation type="submission" date="2014-03" db="EMBL/GenBank/DDBJ databases">
        <title>Draft genome of the hookworm Oesophagostomum dentatum.</title>
        <authorList>
            <person name="Mitreva M."/>
        </authorList>
    </citation>
    <scope>NUCLEOTIDE SEQUENCE [LARGE SCALE GENOMIC DNA]</scope>
    <source>
        <strain evidence="2 3">OD-Hann</strain>
    </source>
</reference>
<dbReference type="InterPro" id="IPR026913">
    <property type="entry name" value="METTL24"/>
</dbReference>
<feature type="domain" description="Methyltransferase" evidence="1">
    <location>
        <begin position="64"/>
        <end position="287"/>
    </location>
</feature>
<evidence type="ECO:0000259" key="1">
    <source>
        <dbReference type="Pfam" id="PF13383"/>
    </source>
</evidence>
<dbReference type="PANTHER" id="PTHR32026">
    <property type="entry name" value="METHYLTRANSFERASE-LIKE PROTEIN 24"/>
    <property type="match status" value="1"/>
</dbReference>
<protein>
    <recommendedName>
        <fullName evidence="1">Methyltransferase domain-containing protein</fullName>
    </recommendedName>
</protein>
<dbReference type="EMBL" id="KN549203">
    <property type="protein sequence ID" value="KHJ99823.1"/>
    <property type="molecule type" value="Genomic_DNA"/>
</dbReference>
<gene>
    <name evidence="2" type="ORF">OESDEN_00162</name>
</gene>
<dbReference type="InterPro" id="IPR025714">
    <property type="entry name" value="Methyltranfer_dom"/>
</dbReference>
<organism evidence="2 3">
    <name type="scientific">Oesophagostomum dentatum</name>
    <name type="common">Nodular worm</name>
    <dbReference type="NCBI Taxonomy" id="61180"/>
    <lineage>
        <taxon>Eukaryota</taxon>
        <taxon>Metazoa</taxon>
        <taxon>Ecdysozoa</taxon>
        <taxon>Nematoda</taxon>
        <taxon>Chromadorea</taxon>
        <taxon>Rhabditida</taxon>
        <taxon>Rhabditina</taxon>
        <taxon>Rhabditomorpha</taxon>
        <taxon>Strongyloidea</taxon>
        <taxon>Strongylidae</taxon>
        <taxon>Oesophagostomum</taxon>
    </lineage>
</organism>
<dbReference type="PANTHER" id="PTHR32026:SF27">
    <property type="entry name" value="METHYLTRANSFERASE FKBM DOMAIN-CONTAINING PROTEIN-RELATED"/>
    <property type="match status" value="1"/>
</dbReference>
<dbReference type="AlphaFoldDB" id="A0A0B1TQJ8"/>
<accession>A0A0B1TQJ8</accession>
<keyword evidence="3" id="KW-1185">Reference proteome</keyword>
<dbReference type="OrthoDB" id="5815019at2759"/>
<dbReference type="Pfam" id="PF13383">
    <property type="entry name" value="Methyltransf_22"/>
    <property type="match status" value="1"/>
</dbReference>
<dbReference type="Proteomes" id="UP000053660">
    <property type="component" value="Unassembled WGS sequence"/>
</dbReference>
<sequence>MFSQVHAEIELIKNQWHLLSAPPIPNRIFVIERLQAEPDLFSGEEPSAPSKRMAELYKAQVLERQFNLKFILKNEPRTYNYLYDNLAPEAYCPELVRLGTTNDGGKWICSPFRVPDTCTVFSVGLFNEVTFEQELYYVSRNRCRIFAYDKNKQSRPTLEVLKSMHAKVREVLVGATTDASSNQYALKDLMELEGVTEIDILKVDIESMCATYDISYFWKRRSKLSGSEFAALPDFLREYTPAQILVEIHGKPARDVKLLNFISHRGYWLYSYEVNGYYHNLTEYSFIHDQAMRQYGAVGMAKYLNFSH</sequence>
<name>A0A0B1TQJ8_OESDE</name>
<evidence type="ECO:0000313" key="3">
    <source>
        <dbReference type="Proteomes" id="UP000053660"/>
    </source>
</evidence>
<evidence type="ECO:0000313" key="2">
    <source>
        <dbReference type="EMBL" id="KHJ99823.1"/>
    </source>
</evidence>